<keyword evidence="4 7" id="KW-1133">Transmembrane helix</keyword>
<evidence type="ECO:0000256" key="3">
    <source>
        <dbReference type="ARBA" id="ARBA00022692"/>
    </source>
</evidence>
<evidence type="ECO:0000313" key="8">
    <source>
        <dbReference type="EMBL" id="CAI6080357.1"/>
    </source>
</evidence>
<proteinExistence type="predicted"/>
<evidence type="ECO:0000256" key="7">
    <source>
        <dbReference type="SAM" id="Phobius"/>
    </source>
</evidence>
<evidence type="ECO:0000256" key="4">
    <source>
        <dbReference type="ARBA" id="ARBA00022989"/>
    </source>
</evidence>
<dbReference type="GO" id="GO:0016020">
    <property type="term" value="C:membrane"/>
    <property type="evidence" value="ECO:0007669"/>
    <property type="project" value="UniProtKB-SubCell"/>
</dbReference>
<dbReference type="AlphaFoldDB" id="A0AA35LUU5"/>
<comment type="subcellular location">
    <subcellularLocation>
        <location evidence="1">Membrane</location>
        <topology evidence="1">Multi-pass membrane protein</topology>
    </subcellularLocation>
</comment>
<dbReference type="Pfam" id="PF07690">
    <property type="entry name" value="MFS_1"/>
    <property type="match status" value="1"/>
</dbReference>
<evidence type="ECO:0000256" key="1">
    <source>
        <dbReference type="ARBA" id="ARBA00004141"/>
    </source>
</evidence>
<feature type="transmembrane region" description="Helical" evidence="7">
    <location>
        <begin position="405"/>
        <end position="425"/>
    </location>
</feature>
<feature type="transmembrane region" description="Helical" evidence="7">
    <location>
        <begin position="94"/>
        <end position="113"/>
    </location>
</feature>
<feature type="transmembrane region" description="Helical" evidence="7">
    <location>
        <begin position="179"/>
        <end position="196"/>
    </location>
</feature>
<dbReference type="GO" id="GO:0022857">
    <property type="term" value="F:transmembrane transporter activity"/>
    <property type="evidence" value="ECO:0007669"/>
    <property type="project" value="InterPro"/>
</dbReference>
<evidence type="ECO:0000256" key="6">
    <source>
        <dbReference type="SAM" id="MobiDB-lite"/>
    </source>
</evidence>
<keyword evidence="2" id="KW-0813">Transport</keyword>
<keyword evidence="9" id="KW-1185">Reference proteome</keyword>
<keyword evidence="5 7" id="KW-0472">Membrane</keyword>
<name>A0AA35LUU5_9HYPO</name>
<organism evidence="8 9">
    <name type="scientific">Clonostachys chloroleuca</name>
    <dbReference type="NCBI Taxonomy" id="1926264"/>
    <lineage>
        <taxon>Eukaryota</taxon>
        <taxon>Fungi</taxon>
        <taxon>Dikarya</taxon>
        <taxon>Ascomycota</taxon>
        <taxon>Pezizomycotina</taxon>
        <taxon>Sordariomycetes</taxon>
        <taxon>Hypocreomycetidae</taxon>
        <taxon>Hypocreales</taxon>
        <taxon>Bionectriaceae</taxon>
        <taxon>Clonostachys</taxon>
    </lineage>
</organism>
<feature type="transmembrane region" description="Helical" evidence="7">
    <location>
        <begin position="208"/>
        <end position="228"/>
    </location>
</feature>
<dbReference type="Gene3D" id="1.20.1250.20">
    <property type="entry name" value="MFS general substrate transporter like domains"/>
    <property type="match status" value="2"/>
</dbReference>
<protein>
    <submittedName>
        <fullName evidence="8">Uncharacterized protein</fullName>
    </submittedName>
</protein>
<dbReference type="PANTHER" id="PTHR43791:SF47">
    <property type="entry name" value="MAJOR FACILITATOR SUPERFAMILY (MFS) PROFILE DOMAIN-CONTAINING PROTEIN-RELATED"/>
    <property type="match status" value="1"/>
</dbReference>
<feature type="transmembrane region" description="Helical" evidence="7">
    <location>
        <begin position="347"/>
        <end position="367"/>
    </location>
</feature>
<dbReference type="InterPro" id="IPR011701">
    <property type="entry name" value="MFS"/>
</dbReference>
<feature type="compositionally biased region" description="Basic and acidic residues" evidence="6">
    <location>
        <begin position="1"/>
        <end position="17"/>
    </location>
</feature>
<feature type="transmembrane region" description="Helical" evidence="7">
    <location>
        <begin position="125"/>
        <end position="145"/>
    </location>
</feature>
<comment type="caution">
    <text evidence="8">The sequence shown here is derived from an EMBL/GenBank/DDBJ whole genome shotgun (WGS) entry which is preliminary data.</text>
</comment>
<accession>A0AA35LUU5</accession>
<keyword evidence="3 7" id="KW-0812">Transmembrane</keyword>
<gene>
    <name evidence="8" type="ORF">CCHLO57077_00003703</name>
</gene>
<feature type="region of interest" description="Disordered" evidence="6">
    <location>
        <begin position="1"/>
        <end position="37"/>
    </location>
</feature>
<evidence type="ECO:0000256" key="2">
    <source>
        <dbReference type="ARBA" id="ARBA00022448"/>
    </source>
</evidence>
<dbReference type="PANTHER" id="PTHR43791">
    <property type="entry name" value="PERMEASE-RELATED"/>
    <property type="match status" value="1"/>
</dbReference>
<evidence type="ECO:0000313" key="9">
    <source>
        <dbReference type="Proteomes" id="UP001160390"/>
    </source>
</evidence>
<sequence>MSSSHEKERPDFSHNEEVEPSPTEDNNNTLDDTQKPEYVREFTQKEMRGIRRRADLRLIPALGLMYGISLMDRKNVSNAAIAGMLDDLKLNTGYGYSTITLMFFVSYVIFQPAMTVLCRKIGPKVFLSSICIAWGAVIIGFGFVHDWRVMVPLRIILGTFEAGFFPGAVYLLSTWYTRCSILSALSGILAYGLMQLEGHGGLRGWRWIFVLEGILTCAVGIFAFIVLVKFPDQEVHSPSPLFLKQDEAKAVLERLNEDRGDTHVEPFSIVSFLKPAKEIEIWGFALLFFLTTTVSYSFAFFLPIVLRQNLKFSVAASQCLGSPPYVFSAFVMYAGSWAGDRYKKRALIIYVNSLISLIGLPIMAFHPSAAVKYFGIFIAVAGVNANIPAIMAYQANNIRGQWKRAFCSATLTAFGGIGGISGSLVFRSQDSPLYRPGIIACLVSTALGAVLTALLTLLFQHRNRKADRGEYVINDSSEFRYTI</sequence>
<dbReference type="InterPro" id="IPR036259">
    <property type="entry name" value="MFS_trans_sf"/>
</dbReference>
<feature type="transmembrane region" description="Helical" evidence="7">
    <location>
        <begin position="281"/>
        <end position="306"/>
    </location>
</feature>
<dbReference type="Proteomes" id="UP001160390">
    <property type="component" value="Unassembled WGS sequence"/>
</dbReference>
<feature type="transmembrane region" description="Helical" evidence="7">
    <location>
        <begin position="437"/>
        <end position="459"/>
    </location>
</feature>
<reference evidence="8" key="1">
    <citation type="submission" date="2023-01" db="EMBL/GenBank/DDBJ databases">
        <authorList>
            <person name="Piombo E."/>
        </authorList>
    </citation>
    <scope>NUCLEOTIDE SEQUENCE</scope>
</reference>
<dbReference type="EMBL" id="CABFNP030000705">
    <property type="protein sequence ID" value="CAI6080357.1"/>
    <property type="molecule type" value="Genomic_DNA"/>
</dbReference>
<evidence type="ECO:0000256" key="5">
    <source>
        <dbReference type="ARBA" id="ARBA00023136"/>
    </source>
</evidence>
<feature type="transmembrane region" description="Helical" evidence="7">
    <location>
        <begin position="312"/>
        <end position="335"/>
    </location>
</feature>
<feature type="transmembrane region" description="Helical" evidence="7">
    <location>
        <begin position="373"/>
        <end position="393"/>
    </location>
</feature>
<dbReference type="SUPFAM" id="SSF103473">
    <property type="entry name" value="MFS general substrate transporter"/>
    <property type="match status" value="1"/>
</dbReference>
<dbReference type="FunFam" id="1.20.1250.20:FF:000013">
    <property type="entry name" value="MFS general substrate transporter"/>
    <property type="match status" value="1"/>
</dbReference>
<feature type="transmembrane region" description="Helical" evidence="7">
    <location>
        <begin position="151"/>
        <end position="172"/>
    </location>
</feature>
<feature type="transmembrane region" description="Helical" evidence="7">
    <location>
        <begin position="54"/>
        <end position="71"/>
    </location>
</feature>